<feature type="domain" description="Glycosyltransferase subfamily 4-like N-terminal" evidence="3">
    <location>
        <begin position="16"/>
        <end position="177"/>
    </location>
</feature>
<gene>
    <name evidence="4" type="ORF">COU07_02505</name>
</gene>
<dbReference type="AlphaFoldDB" id="A0A2H0US47"/>
<proteinExistence type="predicted"/>
<keyword evidence="1" id="KW-0808">Transferase</keyword>
<dbReference type="Pfam" id="PF13439">
    <property type="entry name" value="Glyco_transf_4"/>
    <property type="match status" value="1"/>
</dbReference>
<dbReference type="Pfam" id="PF00534">
    <property type="entry name" value="Glycos_transf_1"/>
    <property type="match status" value="1"/>
</dbReference>
<evidence type="ECO:0008006" key="6">
    <source>
        <dbReference type="Google" id="ProtNLM"/>
    </source>
</evidence>
<dbReference type="PANTHER" id="PTHR46401">
    <property type="entry name" value="GLYCOSYLTRANSFERASE WBBK-RELATED"/>
    <property type="match status" value="1"/>
</dbReference>
<dbReference type="InterPro" id="IPR001296">
    <property type="entry name" value="Glyco_trans_1"/>
</dbReference>
<name>A0A2H0US47_9BACT</name>
<protein>
    <recommendedName>
        <fullName evidence="6">Glycosyltransferase family 1 protein</fullName>
    </recommendedName>
</protein>
<dbReference type="EMBL" id="PFAZ01000005">
    <property type="protein sequence ID" value="PIR89193.1"/>
    <property type="molecule type" value="Genomic_DNA"/>
</dbReference>
<dbReference type="GO" id="GO:0009103">
    <property type="term" value="P:lipopolysaccharide biosynthetic process"/>
    <property type="evidence" value="ECO:0007669"/>
    <property type="project" value="TreeGrafter"/>
</dbReference>
<dbReference type="InterPro" id="IPR028098">
    <property type="entry name" value="Glyco_trans_4-like_N"/>
</dbReference>
<dbReference type="PANTHER" id="PTHR46401:SF2">
    <property type="entry name" value="GLYCOSYLTRANSFERASE WBBK-RELATED"/>
    <property type="match status" value="1"/>
</dbReference>
<dbReference type="Gene3D" id="3.40.50.2000">
    <property type="entry name" value="Glycogen Phosphorylase B"/>
    <property type="match status" value="2"/>
</dbReference>
<feature type="domain" description="Glycosyl transferase family 1" evidence="2">
    <location>
        <begin position="190"/>
        <end position="355"/>
    </location>
</feature>
<evidence type="ECO:0000256" key="1">
    <source>
        <dbReference type="ARBA" id="ARBA00022679"/>
    </source>
</evidence>
<organism evidence="4 5">
    <name type="scientific">Candidatus Harrisonbacteria bacterium CG10_big_fil_rev_8_21_14_0_10_40_38</name>
    <dbReference type="NCBI Taxonomy" id="1974583"/>
    <lineage>
        <taxon>Bacteria</taxon>
        <taxon>Candidatus Harrisoniibacteriota</taxon>
    </lineage>
</organism>
<accession>A0A2H0US47</accession>
<evidence type="ECO:0000313" key="4">
    <source>
        <dbReference type="EMBL" id="PIR89193.1"/>
    </source>
</evidence>
<evidence type="ECO:0000313" key="5">
    <source>
        <dbReference type="Proteomes" id="UP000231157"/>
    </source>
</evidence>
<evidence type="ECO:0000259" key="3">
    <source>
        <dbReference type="Pfam" id="PF13439"/>
    </source>
</evidence>
<dbReference type="CDD" id="cd03809">
    <property type="entry name" value="GT4_MtfB-like"/>
    <property type="match status" value="1"/>
</dbReference>
<dbReference type="SUPFAM" id="SSF53756">
    <property type="entry name" value="UDP-Glycosyltransferase/glycogen phosphorylase"/>
    <property type="match status" value="1"/>
</dbReference>
<dbReference type="Proteomes" id="UP000231157">
    <property type="component" value="Unassembled WGS sequence"/>
</dbReference>
<reference evidence="5" key="1">
    <citation type="submission" date="2017-09" db="EMBL/GenBank/DDBJ databases">
        <title>Depth-based differentiation of microbial function through sediment-hosted aquifers and enrichment of novel symbionts in the deep terrestrial subsurface.</title>
        <authorList>
            <person name="Probst A.J."/>
            <person name="Ladd B."/>
            <person name="Jarett J.K."/>
            <person name="Geller-Mcgrath D.E."/>
            <person name="Sieber C.M.K."/>
            <person name="Emerson J.B."/>
            <person name="Anantharaman K."/>
            <person name="Thomas B.C."/>
            <person name="Malmstrom R."/>
            <person name="Stieglmeier M."/>
            <person name="Klingl A."/>
            <person name="Woyke T."/>
            <person name="Ryan C.M."/>
            <person name="Banfield J.F."/>
        </authorList>
    </citation>
    <scope>NUCLEOTIDE SEQUENCE [LARGE SCALE GENOMIC DNA]</scope>
</reference>
<sequence length="378" mass="43704">MNITIDARLLRKSMGGGISEYSRNMITHLIGNNSGDTYKIFWNGLKNFEIPKEWQNQNVSSANWHVPNKILDASARWLNLPNIDKFIKTDVIYSPHFNILSKKNAKRVITFHDLSFVHHPYFFNRRQRIWHWLQNYKKQAHDADLIVTNSNFTAGDVVNILGVKKEKVVPIYPGLDPIFKNLNTNQEKLEKFKKENGLEKPYILYLGTIEPRKNIPALIRAFNSLKEKTIWKDIKLVIAGKNGWLYKNVVDEIKNSPVKNDIKLMGYVDHKNRPLLYTGSEVFVYPSFFEGFGFPPLEAQACGTPIVVSDRTSLREVIRENSGIFINPWKVEDLKNSLEKILSDKNFKNDLIKSGFENSKKFSWENAAQNLQNLLHAV</sequence>
<evidence type="ECO:0000259" key="2">
    <source>
        <dbReference type="Pfam" id="PF00534"/>
    </source>
</evidence>
<comment type="caution">
    <text evidence="4">The sequence shown here is derived from an EMBL/GenBank/DDBJ whole genome shotgun (WGS) entry which is preliminary data.</text>
</comment>
<dbReference type="GO" id="GO:0016757">
    <property type="term" value="F:glycosyltransferase activity"/>
    <property type="evidence" value="ECO:0007669"/>
    <property type="project" value="InterPro"/>
</dbReference>
<dbReference type="FunFam" id="3.40.50.2000:FF:000119">
    <property type="entry name" value="Glycosyl transferase group 1"/>
    <property type="match status" value="1"/>
</dbReference>